<evidence type="ECO:0000256" key="1">
    <source>
        <dbReference type="SAM" id="MobiDB-lite"/>
    </source>
</evidence>
<protein>
    <recommendedName>
        <fullName evidence="2">BTB domain-containing protein</fullName>
    </recommendedName>
</protein>
<organism evidence="3 4">
    <name type="scientific">Leucosporidium creatinivorum</name>
    <dbReference type="NCBI Taxonomy" id="106004"/>
    <lineage>
        <taxon>Eukaryota</taxon>
        <taxon>Fungi</taxon>
        <taxon>Dikarya</taxon>
        <taxon>Basidiomycota</taxon>
        <taxon>Pucciniomycotina</taxon>
        <taxon>Microbotryomycetes</taxon>
        <taxon>Leucosporidiales</taxon>
        <taxon>Leucosporidium</taxon>
    </lineage>
</organism>
<dbReference type="InterPro" id="IPR011333">
    <property type="entry name" value="SKP1/BTB/POZ_sf"/>
</dbReference>
<sequence length="452" mass="49885">MSRFVEIEEKRSLGLTWDIEMDINDTSVDLKLPAETRFGGDCRLSVKVAAPQTVRLVLKWQGLELGAIGKQFDTSAVFSWLGKDSKPTLIYKPTWSQQQSFPGTTCDDFSCTVTPTKFADAHEGNDKFNASTHRLYRIRYAWDGMMAPVAVVKSIPSHSLAHAVSPAFSSRYPNDMRLVFPHSNDAELWASSTVLATASPYFKTLLESDFAENVHRGGQTPQLAGTETNDSQVAELKKKEADASRPGSAADAFMKETGPAVDDSDDETDDLLVSTAAEQDKDTSSKEEPTYREVTITEASYSTYRALLLYLLTSHIKFAPLSSTFLPRNTTASKTRSSHLKSLHTINPDLPLPVSPKSIYRLAHVLEIPSLLAVSLDNIKSQLTISNAARELFSDTSALYDEVRAVILDFVVANWAEIKESEGMKEMERKTIAGEMPRAGAVLFKLMALVSK</sequence>
<accession>A0A1Y2ERA7</accession>
<dbReference type="Proteomes" id="UP000193467">
    <property type="component" value="Unassembled WGS sequence"/>
</dbReference>
<dbReference type="OrthoDB" id="2529262at2759"/>
<evidence type="ECO:0000313" key="3">
    <source>
        <dbReference type="EMBL" id="ORY74078.1"/>
    </source>
</evidence>
<dbReference type="SUPFAM" id="SSF54695">
    <property type="entry name" value="POZ domain"/>
    <property type="match status" value="1"/>
</dbReference>
<dbReference type="Gene3D" id="3.30.710.10">
    <property type="entry name" value="Potassium Channel Kv1.1, Chain A"/>
    <property type="match status" value="1"/>
</dbReference>
<dbReference type="PROSITE" id="PS50097">
    <property type="entry name" value="BTB"/>
    <property type="match status" value="1"/>
</dbReference>
<dbReference type="PANTHER" id="PTHR24413">
    <property type="entry name" value="SPECKLE-TYPE POZ PROTEIN"/>
    <property type="match status" value="1"/>
</dbReference>
<feature type="region of interest" description="Disordered" evidence="1">
    <location>
        <begin position="216"/>
        <end position="251"/>
    </location>
</feature>
<gene>
    <name evidence="3" type="ORF">BCR35DRAFT_353967</name>
</gene>
<dbReference type="InterPro" id="IPR000210">
    <property type="entry name" value="BTB/POZ_dom"/>
</dbReference>
<evidence type="ECO:0000259" key="2">
    <source>
        <dbReference type="PROSITE" id="PS50097"/>
    </source>
</evidence>
<proteinExistence type="predicted"/>
<feature type="domain" description="BTB" evidence="2">
    <location>
        <begin position="174"/>
        <end position="320"/>
    </location>
</feature>
<comment type="caution">
    <text evidence="3">The sequence shown here is derived from an EMBL/GenBank/DDBJ whole genome shotgun (WGS) entry which is preliminary data.</text>
</comment>
<reference evidence="3 4" key="1">
    <citation type="submission" date="2016-07" db="EMBL/GenBank/DDBJ databases">
        <title>Pervasive Adenine N6-methylation of Active Genes in Fungi.</title>
        <authorList>
            <consortium name="DOE Joint Genome Institute"/>
            <person name="Mondo S.J."/>
            <person name="Dannebaum R.O."/>
            <person name="Kuo R.C."/>
            <person name="Labutti K."/>
            <person name="Haridas S."/>
            <person name="Kuo A."/>
            <person name="Salamov A."/>
            <person name="Ahrendt S.R."/>
            <person name="Lipzen A."/>
            <person name="Sullivan W."/>
            <person name="Andreopoulos W.B."/>
            <person name="Clum A."/>
            <person name="Lindquist E."/>
            <person name="Daum C."/>
            <person name="Ramamoorthy G.K."/>
            <person name="Gryganskyi A."/>
            <person name="Culley D."/>
            <person name="Magnuson J.K."/>
            <person name="James T.Y."/>
            <person name="O'Malley M.A."/>
            <person name="Stajich J.E."/>
            <person name="Spatafora J.W."/>
            <person name="Visel A."/>
            <person name="Grigoriev I.V."/>
        </authorList>
    </citation>
    <scope>NUCLEOTIDE SEQUENCE [LARGE SCALE GENOMIC DNA]</scope>
    <source>
        <strain evidence="3 4">62-1032</strain>
    </source>
</reference>
<dbReference type="InParanoid" id="A0A1Y2ERA7"/>
<dbReference type="STRING" id="106004.A0A1Y2ERA7"/>
<dbReference type="EMBL" id="MCGR01000043">
    <property type="protein sequence ID" value="ORY74078.1"/>
    <property type="molecule type" value="Genomic_DNA"/>
</dbReference>
<dbReference type="AlphaFoldDB" id="A0A1Y2ERA7"/>
<feature type="compositionally biased region" description="Polar residues" evidence="1">
    <location>
        <begin position="219"/>
        <end position="232"/>
    </location>
</feature>
<keyword evidence="4" id="KW-1185">Reference proteome</keyword>
<evidence type="ECO:0000313" key="4">
    <source>
        <dbReference type="Proteomes" id="UP000193467"/>
    </source>
</evidence>
<name>A0A1Y2ERA7_9BASI</name>